<evidence type="ECO:0000259" key="6">
    <source>
        <dbReference type="Pfam" id="PF04932"/>
    </source>
</evidence>
<organism evidence="7 8">
    <name type="scientific">Gaiella occulta</name>
    <dbReference type="NCBI Taxonomy" id="1002870"/>
    <lineage>
        <taxon>Bacteria</taxon>
        <taxon>Bacillati</taxon>
        <taxon>Actinomycetota</taxon>
        <taxon>Thermoleophilia</taxon>
        <taxon>Gaiellales</taxon>
        <taxon>Gaiellaceae</taxon>
        <taxon>Gaiella</taxon>
    </lineage>
</organism>
<accession>A0A7M2YXQ5</accession>
<sequence>MSRRQPVLDALFFATVFTVTFAKIYWTLAGDLSLSDVLTALFLVAFAVNRLEHLDARVARCAAVTLGFFAAFLAVYLLGFFNLDTAEALAQWAKGMVKFLLHFLFLFAAVALVARRGERFYWWALGTFCAGLVFNALYGLLQLGVAQASGANLDAAVLSPLTGGASQINVYGAIEGANVYRPNALTGDPNHLGIELVVPLLVLLPIYLRLERGHRLRTPLMLTLMFLFLTELATLSRSGLLGLASGLLVLALPYGRKLLSRQVLLPLAGVGLALAAVVAQRADFFRTVLRSRVDTGANGTSTHFAVYGFIPDVLAQNPLLGLGLNNFAVYYEFVTGRTNFGPHSFYVALFVETGLVGAALFAVFLGYLFRRLSLCRRIGRALAAGGDAAAARVSPLAWGLTAALVGTMAANLFYLTMSFYYFFVLAMLIVAAPAVFGRRLAPT</sequence>
<keyword evidence="4 5" id="KW-0472">Membrane</keyword>
<reference evidence="7 8" key="1">
    <citation type="submission" date="2018-07" db="EMBL/GenBank/DDBJ databases">
        <title>High-quality-draft genome sequence of Gaiella occulta.</title>
        <authorList>
            <person name="Severino R."/>
            <person name="Froufe H.J.C."/>
            <person name="Rainey F.A."/>
            <person name="Barroso C."/>
            <person name="Albuquerque L."/>
            <person name="Lobo-Da-Cunha A."/>
            <person name="Da Costa M.S."/>
            <person name="Egas C."/>
        </authorList>
    </citation>
    <scope>NUCLEOTIDE SEQUENCE [LARGE SCALE GENOMIC DNA]</scope>
    <source>
        <strain evidence="7 8">F2-233</strain>
    </source>
</reference>
<dbReference type="EMBL" id="QQZY01000004">
    <property type="protein sequence ID" value="RDI74257.1"/>
    <property type="molecule type" value="Genomic_DNA"/>
</dbReference>
<keyword evidence="3 5" id="KW-1133">Transmembrane helix</keyword>
<feature type="transmembrane region" description="Helical" evidence="5">
    <location>
        <begin position="95"/>
        <end position="113"/>
    </location>
</feature>
<dbReference type="OrthoDB" id="4391260at2"/>
<dbReference type="PANTHER" id="PTHR37422">
    <property type="entry name" value="TEICHURONIC ACID BIOSYNTHESIS PROTEIN TUAE"/>
    <property type="match status" value="1"/>
</dbReference>
<dbReference type="Pfam" id="PF04932">
    <property type="entry name" value="Wzy_C"/>
    <property type="match status" value="1"/>
</dbReference>
<feature type="transmembrane region" description="Helical" evidence="5">
    <location>
        <begin position="7"/>
        <end position="26"/>
    </location>
</feature>
<evidence type="ECO:0000256" key="4">
    <source>
        <dbReference type="ARBA" id="ARBA00023136"/>
    </source>
</evidence>
<evidence type="ECO:0000313" key="7">
    <source>
        <dbReference type="EMBL" id="RDI74257.1"/>
    </source>
</evidence>
<evidence type="ECO:0000256" key="5">
    <source>
        <dbReference type="SAM" id="Phobius"/>
    </source>
</evidence>
<feature type="domain" description="O-antigen ligase-related" evidence="6">
    <location>
        <begin position="223"/>
        <end position="362"/>
    </location>
</feature>
<feature type="transmembrane region" description="Helical" evidence="5">
    <location>
        <begin position="344"/>
        <end position="369"/>
    </location>
</feature>
<dbReference type="AlphaFoldDB" id="A0A7M2YXQ5"/>
<evidence type="ECO:0000256" key="2">
    <source>
        <dbReference type="ARBA" id="ARBA00022692"/>
    </source>
</evidence>
<dbReference type="GO" id="GO:0016020">
    <property type="term" value="C:membrane"/>
    <property type="evidence" value="ECO:0007669"/>
    <property type="project" value="UniProtKB-SubCell"/>
</dbReference>
<feature type="transmembrane region" description="Helical" evidence="5">
    <location>
        <begin position="390"/>
        <end position="413"/>
    </location>
</feature>
<feature type="transmembrane region" description="Helical" evidence="5">
    <location>
        <begin position="192"/>
        <end position="210"/>
    </location>
</feature>
<dbReference type="PANTHER" id="PTHR37422:SF13">
    <property type="entry name" value="LIPOPOLYSACCHARIDE BIOSYNTHESIS PROTEIN PA4999-RELATED"/>
    <property type="match status" value="1"/>
</dbReference>
<dbReference type="InterPro" id="IPR007016">
    <property type="entry name" value="O-antigen_ligase-rel_domated"/>
</dbReference>
<dbReference type="Proteomes" id="UP000254134">
    <property type="component" value="Unassembled WGS sequence"/>
</dbReference>
<dbReference type="GO" id="GO:0016874">
    <property type="term" value="F:ligase activity"/>
    <property type="evidence" value="ECO:0007669"/>
    <property type="project" value="UniProtKB-KW"/>
</dbReference>
<keyword evidence="2 5" id="KW-0812">Transmembrane</keyword>
<reference evidence="8" key="2">
    <citation type="journal article" date="2019" name="MicrobiologyOpen">
        <title>High-quality draft genome sequence of Gaiella occulta isolated from a 150 meter deep mineral water borehole and comparison with the genome sequences of other deep-branching lineages of the phylum Actinobacteria.</title>
        <authorList>
            <person name="Severino R."/>
            <person name="Froufe H.J.C."/>
            <person name="Barroso C."/>
            <person name="Albuquerque L."/>
            <person name="Lobo-da-Cunha A."/>
            <person name="da Costa M.S."/>
            <person name="Egas C."/>
        </authorList>
    </citation>
    <scope>NUCLEOTIDE SEQUENCE [LARGE SCALE GENOMIC DNA]</scope>
    <source>
        <strain evidence="8">F2-233</strain>
    </source>
</reference>
<gene>
    <name evidence="7" type="ORF">Gocc_1833</name>
</gene>
<feature type="transmembrane region" description="Helical" evidence="5">
    <location>
        <begin position="222"/>
        <end position="251"/>
    </location>
</feature>
<evidence type="ECO:0000313" key="8">
    <source>
        <dbReference type="Proteomes" id="UP000254134"/>
    </source>
</evidence>
<keyword evidence="7" id="KW-0436">Ligase</keyword>
<name>A0A7M2YXQ5_9ACTN</name>
<keyword evidence="8" id="KW-1185">Reference proteome</keyword>
<feature type="transmembrane region" description="Helical" evidence="5">
    <location>
        <begin position="263"/>
        <end position="284"/>
    </location>
</feature>
<feature type="transmembrane region" description="Helical" evidence="5">
    <location>
        <begin position="419"/>
        <end position="437"/>
    </location>
</feature>
<protein>
    <submittedName>
        <fullName evidence="7">O-antigen ligase like membrane protein</fullName>
    </submittedName>
</protein>
<comment type="caution">
    <text evidence="7">The sequence shown here is derived from an EMBL/GenBank/DDBJ whole genome shotgun (WGS) entry which is preliminary data.</text>
</comment>
<feature type="transmembrane region" description="Helical" evidence="5">
    <location>
        <begin position="32"/>
        <end position="49"/>
    </location>
</feature>
<comment type="subcellular location">
    <subcellularLocation>
        <location evidence="1">Membrane</location>
        <topology evidence="1">Multi-pass membrane protein</topology>
    </subcellularLocation>
</comment>
<feature type="transmembrane region" description="Helical" evidence="5">
    <location>
        <begin position="61"/>
        <end position="83"/>
    </location>
</feature>
<dbReference type="RefSeq" id="WP_114796261.1">
    <property type="nucleotide sequence ID" value="NZ_QQZY01000004.1"/>
</dbReference>
<evidence type="ECO:0000256" key="3">
    <source>
        <dbReference type="ARBA" id="ARBA00022989"/>
    </source>
</evidence>
<feature type="transmembrane region" description="Helical" evidence="5">
    <location>
        <begin position="120"/>
        <end position="141"/>
    </location>
</feature>
<evidence type="ECO:0000256" key="1">
    <source>
        <dbReference type="ARBA" id="ARBA00004141"/>
    </source>
</evidence>
<proteinExistence type="predicted"/>
<feature type="transmembrane region" description="Helical" evidence="5">
    <location>
        <begin position="304"/>
        <end position="324"/>
    </location>
</feature>
<dbReference type="InterPro" id="IPR051533">
    <property type="entry name" value="WaaL-like"/>
</dbReference>